<evidence type="ECO:0000313" key="1">
    <source>
        <dbReference type="EMBL" id="VYS89681.1"/>
    </source>
</evidence>
<sequence length="208" mass="24782">MDNAKVVFVCPKCKKITEVLIISVKQDEFICANCKEVYYASKLPRLALKIINELGKLFKKHAKYNSYTQIEFERDFMIKDDTQDFFIQALKEFKEQDEYSRLLPRFQILAYQFKCINTSTRMLLHDDSILYPYNYAIPASYNFSYTYNEVLDKPYLKASYKSLPTCKDDEFLGLYLFDYANLIYYTKLYNAYLRAFSQTHKTFAYLLN</sequence>
<name>A0A6N2SBT4_9BACT</name>
<gene>
    <name evidence="1" type="ORF">CULFYP111_00796</name>
</gene>
<reference evidence="1" key="1">
    <citation type="submission" date="2019-11" db="EMBL/GenBank/DDBJ databases">
        <authorList>
            <person name="Feng L."/>
        </authorList>
    </citation>
    <scope>NUCLEOTIDE SEQUENCE</scope>
    <source>
        <strain evidence="1">CUreolyticusLFYP111</strain>
    </source>
</reference>
<proteinExistence type="predicted"/>
<accession>A0A6N2SBT4</accession>
<dbReference type="RefSeq" id="WP_156847192.1">
    <property type="nucleotide sequence ID" value="NZ_CACRSK010000002.1"/>
</dbReference>
<dbReference type="AlphaFoldDB" id="A0A6N2SBT4"/>
<organism evidence="1">
    <name type="scientific">Campylobacter ureolyticus</name>
    <dbReference type="NCBI Taxonomy" id="827"/>
    <lineage>
        <taxon>Bacteria</taxon>
        <taxon>Pseudomonadati</taxon>
        <taxon>Campylobacterota</taxon>
        <taxon>Epsilonproteobacteria</taxon>
        <taxon>Campylobacterales</taxon>
        <taxon>Campylobacteraceae</taxon>
        <taxon>Campylobacter</taxon>
    </lineage>
</organism>
<protein>
    <submittedName>
        <fullName evidence="1">Uncharacterized protein</fullName>
    </submittedName>
</protein>
<dbReference type="EMBL" id="CACRSK010000002">
    <property type="protein sequence ID" value="VYS89681.1"/>
    <property type="molecule type" value="Genomic_DNA"/>
</dbReference>